<organism evidence="2 3">
    <name type="scientific">Alteromonas aquimaris</name>
    <dbReference type="NCBI Taxonomy" id="2998417"/>
    <lineage>
        <taxon>Bacteria</taxon>
        <taxon>Pseudomonadati</taxon>
        <taxon>Pseudomonadota</taxon>
        <taxon>Gammaproteobacteria</taxon>
        <taxon>Alteromonadales</taxon>
        <taxon>Alteromonadaceae</taxon>
        <taxon>Alteromonas/Salinimonas group</taxon>
        <taxon>Alteromonas</taxon>
    </lineage>
</organism>
<dbReference type="RefSeq" id="WP_265616775.1">
    <property type="nucleotide sequence ID" value="NZ_JAPFRD010000009.1"/>
</dbReference>
<accession>A0ABT3P5M5</accession>
<comment type="caution">
    <text evidence="2">The sequence shown here is derived from an EMBL/GenBank/DDBJ whole genome shotgun (WGS) entry which is preliminary data.</text>
</comment>
<feature type="region of interest" description="Disordered" evidence="1">
    <location>
        <begin position="1"/>
        <end position="26"/>
    </location>
</feature>
<dbReference type="EMBL" id="JAPFRD010000009">
    <property type="protein sequence ID" value="MCW8108078.1"/>
    <property type="molecule type" value="Genomic_DNA"/>
</dbReference>
<evidence type="ECO:0000313" key="2">
    <source>
        <dbReference type="EMBL" id="MCW8108078.1"/>
    </source>
</evidence>
<gene>
    <name evidence="2" type="ORF">OPS25_06170</name>
</gene>
<dbReference type="Proteomes" id="UP001142810">
    <property type="component" value="Unassembled WGS sequence"/>
</dbReference>
<proteinExistence type="predicted"/>
<evidence type="ECO:0000256" key="1">
    <source>
        <dbReference type="SAM" id="MobiDB-lite"/>
    </source>
</evidence>
<sequence length="132" mass="15065">MKINSAAAPKDDNTNLNTGKSKPLHPPKKIERFLMLLIRKGSDGITQPEAFWDYRESCLHTSVSSLQKQHGITVARKPDKSTIVNYCQKAFNRYWLADDEQRKKAIILLNFFRSKRKADPLSFEPPSHPNAA</sequence>
<protein>
    <submittedName>
        <fullName evidence="2">Uncharacterized protein</fullName>
    </submittedName>
</protein>
<evidence type="ECO:0000313" key="3">
    <source>
        <dbReference type="Proteomes" id="UP001142810"/>
    </source>
</evidence>
<name>A0ABT3P5M5_9ALTE</name>
<reference evidence="2" key="1">
    <citation type="submission" date="2022-11" db="EMBL/GenBank/DDBJ databases">
        <title>Alteromonas sp. nov., isolated from sea water of the Qingdao.</title>
        <authorList>
            <person name="Wang Q."/>
        </authorList>
    </citation>
    <scope>NUCLEOTIDE SEQUENCE</scope>
    <source>
        <strain evidence="2">ASW11-7</strain>
    </source>
</reference>
<keyword evidence="3" id="KW-1185">Reference proteome</keyword>